<dbReference type="Gene3D" id="3.80.10.10">
    <property type="entry name" value="Ribonuclease Inhibitor"/>
    <property type="match status" value="1"/>
</dbReference>
<comment type="caution">
    <text evidence="3">The sequence shown here is derived from an EMBL/GenBank/DDBJ whole genome shotgun (WGS) entry which is preliminary data.</text>
</comment>
<dbReference type="InterPro" id="IPR036047">
    <property type="entry name" value="F-box-like_dom_sf"/>
</dbReference>
<dbReference type="OrthoDB" id="613853at2759"/>
<dbReference type="PANTHER" id="PTHR34145:SF78">
    <property type="entry name" value="FBD DOMAIN-CONTAINING PROTEIN"/>
    <property type="match status" value="1"/>
</dbReference>
<dbReference type="AlphaFoldDB" id="A0A811QU36"/>
<dbReference type="InterPro" id="IPR001810">
    <property type="entry name" value="F-box_dom"/>
</dbReference>
<dbReference type="InterPro" id="IPR032675">
    <property type="entry name" value="LRR_dom_sf"/>
</dbReference>
<feature type="domain" description="At1g61320/AtMIF1 LRR" evidence="2">
    <location>
        <begin position="107"/>
        <end position="505"/>
    </location>
</feature>
<proteinExistence type="predicted"/>
<evidence type="ECO:0000259" key="1">
    <source>
        <dbReference type="Pfam" id="PF00646"/>
    </source>
</evidence>
<evidence type="ECO:0000259" key="2">
    <source>
        <dbReference type="Pfam" id="PF23622"/>
    </source>
</evidence>
<evidence type="ECO:0000313" key="4">
    <source>
        <dbReference type="Proteomes" id="UP000604825"/>
    </source>
</evidence>
<evidence type="ECO:0000313" key="3">
    <source>
        <dbReference type="EMBL" id="CAD6261995.1"/>
    </source>
</evidence>
<dbReference type="Pfam" id="PF00646">
    <property type="entry name" value="F-box"/>
    <property type="match status" value="1"/>
</dbReference>
<dbReference type="InterPro" id="IPR055357">
    <property type="entry name" value="LRR_At1g61320_AtMIF1"/>
</dbReference>
<dbReference type="PANTHER" id="PTHR34145">
    <property type="entry name" value="OS02G0105600 PROTEIN"/>
    <property type="match status" value="1"/>
</dbReference>
<dbReference type="Pfam" id="PF23622">
    <property type="entry name" value="LRR_At1g61320_AtMIF1"/>
    <property type="match status" value="1"/>
</dbReference>
<gene>
    <name evidence="3" type="ORF">NCGR_LOCUS45378</name>
</gene>
<name>A0A811QU36_9POAL</name>
<feature type="domain" description="F-box" evidence="1">
    <location>
        <begin position="39"/>
        <end position="70"/>
    </location>
</feature>
<dbReference type="InterPro" id="IPR053772">
    <property type="entry name" value="At1g61320/At1g61330-like"/>
</dbReference>
<dbReference type="SUPFAM" id="SSF52047">
    <property type="entry name" value="RNI-like"/>
    <property type="match status" value="1"/>
</dbReference>
<accession>A0A811QU36</accession>
<keyword evidence="4" id="KW-1185">Reference proteome</keyword>
<organism evidence="3 4">
    <name type="scientific">Miscanthus lutarioriparius</name>
    <dbReference type="NCBI Taxonomy" id="422564"/>
    <lineage>
        <taxon>Eukaryota</taxon>
        <taxon>Viridiplantae</taxon>
        <taxon>Streptophyta</taxon>
        <taxon>Embryophyta</taxon>
        <taxon>Tracheophyta</taxon>
        <taxon>Spermatophyta</taxon>
        <taxon>Magnoliopsida</taxon>
        <taxon>Liliopsida</taxon>
        <taxon>Poales</taxon>
        <taxon>Poaceae</taxon>
        <taxon>PACMAD clade</taxon>
        <taxon>Panicoideae</taxon>
        <taxon>Andropogonodae</taxon>
        <taxon>Andropogoneae</taxon>
        <taxon>Saccharinae</taxon>
        <taxon>Miscanthus</taxon>
    </lineage>
</organism>
<dbReference type="Proteomes" id="UP000604825">
    <property type="component" value="Unassembled WGS sequence"/>
</dbReference>
<reference evidence="3" key="1">
    <citation type="submission" date="2020-10" db="EMBL/GenBank/DDBJ databases">
        <authorList>
            <person name="Han B."/>
            <person name="Lu T."/>
            <person name="Zhao Q."/>
            <person name="Huang X."/>
            <person name="Zhao Y."/>
        </authorList>
    </citation>
    <scope>NUCLEOTIDE SEQUENCE</scope>
</reference>
<evidence type="ECO:0008006" key="5">
    <source>
        <dbReference type="Google" id="ProtNLM"/>
    </source>
</evidence>
<dbReference type="SUPFAM" id="SSF81383">
    <property type="entry name" value="F-box domain"/>
    <property type="match status" value="1"/>
</dbReference>
<dbReference type="EMBL" id="CAJGYO010000012">
    <property type="protein sequence ID" value="CAD6261995.1"/>
    <property type="molecule type" value="Genomic_DNA"/>
</dbReference>
<sequence length="516" mass="58220">MHDVLLMDLSITIVPQKNSRCQESGHSQGGEISTYSGPNLPEDIWCHIHSLMPLRDSARSACVSRKFLCSWRCRPNLTFTEETLGLKQNAYRKSDRTKKFTSRVDHILKNHSGVSVKSLKIVIGHHLNVDTCHFNSWLQNSITPGIEEVILFPPTKHKAEYNFPCSLLLDGRGNSIRYLYINDCAFRPPVGFDCLRSLTKLHLDHVRVTGDELECLISRSFGLEQLELRSCMEIICLKIPFWLDRLSSLTVSSCDKLQVIESRAPNLSTVELYIDPVQLLLGESSRVKNLNLGFSREVNCVSYAITKLPSIVPHLETLTLYSGSERVNTPTVANKFLHLKYLDIGLADDDDDETAFRAYDYLSLVSFLDASPVLETFVLSVDQLDMHHDSVSGDVASYLRQIPEHKHDRLKKVQINGFCSAKSMVELTCHILENASALENLTLDSIFCQLEDADDIVRCSGRKTGECFSKSKQMIVEAHKALKAIERYILERVPSTVKLNIRGPCIRCHAIDVKSP</sequence>
<protein>
    <recommendedName>
        <fullName evidence="5">F-box domain-containing protein</fullName>
    </recommendedName>
</protein>